<sequence>MNILKGKIEKLTVSGSLTLIGIEVNNIGMSAIVIDTSEAAPYLKLGNTITVVFKETEVIIGKGNTDNISLRNKFKGIIDILECKELLSKLTINTSVGKISSIITTNAVNQLNLKVGSEVTAMIKTNEIMLSE</sequence>
<keyword evidence="5" id="KW-1185">Reference proteome</keyword>
<gene>
    <name evidence="4" type="ORF">SAMN04488111_3119</name>
</gene>
<protein>
    <submittedName>
        <fullName evidence="4">Molybdenum-pterin binding domain-containing protein</fullName>
    </submittedName>
</protein>
<dbReference type="SUPFAM" id="SSF50331">
    <property type="entry name" value="MOP-like"/>
    <property type="match status" value="2"/>
</dbReference>
<dbReference type="InterPro" id="IPR004606">
    <property type="entry name" value="Mop_domain"/>
</dbReference>
<name>A0A238Z7Q4_9FLAO</name>
<proteinExistence type="predicted"/>
<dbReference type="InterPro" id="IPR008995">
    <property type="entry name" value="Mo/tungstate-bd_C_term_dom"/>
</dbReference>
<dbReference type="OrthoDB" id="8719578at2"/>
<evidence type="ECO:0000313" key="5">
    <source>
        <dbReference type="Proteomes" id="UP000198412"/>
    </source>
</evidence>
<organism evidence="4 5">
    <name type="scientific">Lutibacter flavus</name>
    <dbReference type="NCBI Taxonomy" id="691689"/>
    <lineage>
        <taxon>Bacteria</taxon>
        <taxon>Pseudomonadati</taxon>
        <taxon>Bacteroidota</taxon>
        <taxon>Flavobacteriia</taxon>
        <taxon>Flavobacteriales</taxon>
        <taxon>Flavobacteriaceae</taxon>
        <taxon>Lutibacter</taxon>
    </lineage>
</organism>
<reference evidence="5" key="1">
    <citation type="submission" date="2017-06" db="EMBL/GenBank/DDBJ databases">
        <authorList>
            <person name="Varghese N."/>
            <person name="Submissions S."/>
        </authorList>
    </citation>
    <scope>NUCLEOTIDE SEQUENCE [LARGE SCALE GENOMIC DNA]</scope>
    <source>
        <strain evidence="5">DSM 27993</strain>
    </source>
</reference>
<dbReference type="Proteomes" id="UP000198412">
    <property type="component" value="Unassembled WGS sequence"/>
</dbReference>
<evidence type="ECO:0000256" key="1">
    <source>
        <dbReference type="ARBA" id="ARBA00022505"/>
    </source>
</evidence>
<dbReference type="Pfam" id="PF03459">
    <property type="entry name" value="TOBE"/>
    <property type="match status" value="1"/>
</dbReference>
<feature type="domain" description="Mop" evidence="3">
    <location>
        <begin position="67"/>
        <end position="132"/>
    </location>
</feature>
<dbReference type="RefSeq" id="WP_089379384.1">
    <property type="nucleotide sequence ID" value="NZ_FZNX01000006.1"/>
</dbReference>
<evidence type="ECO:0000259" key="3">
    <source>
        <dbReference type="PROSITE" id="PS51866"/>
    </source>
</evidence>
<accession>A0A238Z7Q4</accession>
<dbReference type="EMBL" id="FZNX01000006">
    <property type="protein sequence ID" value="SNR79250.1"/>
    <property type="molecule type" value="Genomic_DNA"/>
</dbReference>
<dbReference type="PROSITE" id="PS51866">
    <property type="entry name" value="MOP"/>
    <property type="match status" value="1"/>
</dbReference>
<dbReference type="GO" id="GO:0015689">
    <property type="term" value="P:molybdate ion transport"/>
    <property type="evidence" value="ECO:0007669"/>
    <property type="project" value="InterPro"/>
</dbReference>
<dbReference type="Gene3D" id="2.40.50.100">
    <property type="match status" value="2"/>
</dbReference>
<evidence type="ECO:0000313" key="4">
    <source>
        <dbReference type="EMBL" id="SNR79250.1"/>
    </source>
</evidence>
<dbReference type="AlphaFoldDB" id="A0A238Z7Q4"/>
<keyword evidence="1 2" id="KW-0500">Molybdenum</keyword>
<evidence type="ECO:0000256" key="2">
    <source>
        <dbReference type="PROSITE-ProRule" id="PRU01213"/>
    </source>
</evidence>
<dbReference type="InterPro" id="IPR005116">
    <property type="entry name" value="Transp-assoc_OB_typ1"/>
</dbReference>